<dbReference type="EMBL" id="MRCE01000061">
    <property type="protein sequence ID" value="OKH30674.1"/>
    <property type="molecule type" value="Genomic_DNA"/>
</dbReference>
<dbReference type="AlphaFoldDB" id="A0A1U7I3H6"/>
<comment type="caution">
    <text evidence="1">The sequence shown here is derived from an EMBL/GenBank/DDBJ whole genome shotgun (WGS) entry which is preliminary data.</text>
</comment>
<dbReference type="RefSeq" id="WP_073597269.1">
    <property type="nucleotide sequence ID" value="NZ_MRCE01000061.1"/>
</dbReference>
<name>A0A1U7I3H6_9CYAN</name>
<proteinExistence type="predicted"/>
<organism evidence="1 2">
    <name type="scientific">[Phormidium ambiguum] IAM M-71</name>
    <dbReference type="NCBI Taxonomy" id="454136"/>
    <lineage>
        <taxon>Bacteria</taxon>
        <taxon>Bacillati</taxon>
        <taxon>Cyanobacteriota</taxon>
        <taxon>Cyanophyceae</taxon>
        <taxon>Oscillatoriophycideae</taxon>
        <taxon>Aerosakkonematales</taxon>
        <taxon>Aerosakkonemataceae</taxon>
        <taxon>Floridanema</taxon>
    </lineage>
</organism>
<sequence length="230" mass="27171">MKSLLYWPASYSKLQQALQWWQSKQSMQLSYESEKIRDSLLQESFTLRRSLEISLLKEDANLTKVNHDLLNQMNKFYHYLQQLSDRLSPAYIEDSLPLAISYLIETWKTDNPQIKIKLNSPVVWQQDSLERNLLILNTLEELLNTITISDSITEVSIVIDLKRQGNLCELNLQISFSDTLTLVSYWNKKDLEYLSQTFEFLTGGQCIRWKEELMVNWCFQWVRQSDSITN</sequence>
<reference evidence="1 2" key="1">
    <citation type="submission" date="2016-11" db="EMBL/GenBank/DDBJ databases">
        <title>Draft Genome Sequences of Nine Cyanobacterial Strains from Diverse Habitats.</title>
        <authorList>
            <person name="Zhu T."/>
            <person name="Hou S."/>
            <person name="Lu X."/>
            <person name="Hess W.R."/>
        </authorList>
    </citation>
    <scope>NUCLEOTIDE SEQUENCE [LARGE SCALE GENOMIC DNA]</scope>
    <source>
        <strain evidence="1 2">IAM M-71</strain>
    </source>
</reference>
<gene>
    <name evidence="1" type="ORF">NIES2119_30590</name>
</gene>
<protein>
    <recommendedName>
        <fullName evidence="3">Histidine kinase</fullName>
    </recommendedName>
</protein>
<dbReference type="STRING" id="454136.NIES2119_30590"/>
<evidence type="ECO:0000313" key="1">
    <source>
        <dbReference type="EMBL" id="OKH30674.1"/>
    </source>
</evidence>
<accession>A0A1U7I3H6</accession>
<evidence type="ECO:0000313" key="2">
    <source>
        <dbReference type="Proteomes" id="UP000185860"/>
    </source>
</evidence>
<dbReference type="Proteomes" id="UP000185860">
    <property type="component" value="Unassembled WGS sequence"/>
</dbReference>
<evidence type="ECO:0008006" key="3">
    <source>
        <dbReference type="Google" id="ProtNLM"/>
    </source>
</evidence>